<sequence length="288" mass="31958">MELQITSGGLTPTNLGEAMQLAEILAQSTIVPKDYQRNPGNILVAIQWGAELGLAPMQAMQNIATINGRPSIWGDAMLALVKNAPEFVSIKEEYVGEADDLTAVCTVKRRGPDGSIHEHVATFSMEDAKKAGLLGKQGPWTQYPKRMLQMRARGYALRDMFPDILKGLRTTEEVRDMPPEKDMGEVEEVAEKETKSVRDRVLAHLNKTKQEPKSQAKEQQAPADSKPSPAELLIIKLDSVETAEQLKPMYDECKEFADDAAAEEIREAYKRALERVKSAPQDAELVEQ</sequence>
<name>A0A2X1UM21_9BURK</name>
<feature type="region of interest" description="Disordered" evidence="1">
    <location>
        <begin position="170"/>
        <end position="231"/>
    </location>
</feature>
<reference evidence="2 3" key="1">
    <citation type="submission" date="2018-06" db="EMBL/GenBank/DDBJ databases">
        <authorList>
            <consortium name="Pathogen Informatics"/>
            <person name="Doyle S."/>
        </authorList>
    </citation>
    <scope>NUCLEOTIDE SEQUENCE [LARGE SCALE GENOMIC DNA]</scope>
    <source>
        <strain evidence="2 3">NCTC11009</strain>
    </source>
</reference>
<dbReference type="Proteomes" id="UP000250242">
    <property type="component" value="Unassembled WGS sequence"/>
</dbReference>
<protein>
    <recommendedName>
        <fullName evidence="4">Phage recombination protein Bet</fullName>
    </recommendedName>
</protein>
<evidence type="ECO:0000256" key="1">
    <source>
        <dbReference type="SAM" id="MobiDB-lite"/>
    </source>
</evidence>
<accession>A0A2X1UM21</accession>
<dbReference type="EMBL" id="UATH01000001">
    <property type="protein sequence ID" value="SPY08147.1"/>
    <property type="molecule type" value="Genomic_DNA"/>
</dbReference>
<proteinExistence type="predicted"/>
<dbReference type="AlphaFoldDB" id="A0A2X1UM21"/>
<feature type="compositionally biased region" description="Basic and acidic residues" evidence="1">
    <location>
        <begin position="170"/>
        <end position="216"/>
    </location>
</feature>
<gene>
    <name evidence="2" type="ORF">NCTC11009_01368</name>
</gene>
<evidence type="ECO:0008006" key="4">
    <source>
        <dbReference type="Google" id="ProtNLM"/>
    </source>
</evidence>
<organism evidence="2 3">
    <name type="scientific">Oligella urethralis</name>
    <dbReference type="NCBI Taxonomy" id="90245"/>
    <lineage>
        <taxon>Bacteria</taxon>
        <taxon>Pseudomonadati</taxon>
        <taxon>Pseudomonadota</taxon>
        <taxon>Betaproteobacteria</taxon>
        <taxon>Burkholderiales</taxon>
        <taxon>Alcaligenaceae</taxon>
        <taxon>Oligella</taxon>
    </lineage>
</organism>
<dbReference type="RefSeq" id="WP_113062565.1">
    <property type="nucleotide sequence ID" value="NZ_UATH01000001.1"/>
</dbReference>
<evidence type="ECO:0000313" key="3">
    <source>
        <dbReference type="Proteomes" id="UP000250242"/>
    </source>
</evidence>
<evidence type="ECO:0000313" key="2">
    <source>
        <dbReference type="EMBL" id="SPY08147.1"/>
    </source>
</evidence>